<proteinExistence type="predicted"/>
<gene>
    <name evidence="3" type="ORF">ABT57_19885</name>
</gene>
<keyword evidence="4" id="KW-1185">Reference proteome</keyword>
<dbReference type="NCBIfam" id="TIGR02099">
    <property type="entry name" value="YhdP family protein"/>
    <property type="match status" value="1"/>
</dbReference>
<evidence type="ECO:0000259" key="2">
    <source>
        <dbReference type="Pfam" id="PF13116"/>
    </source>
</evidence>
<dbReference type="InterPro" id="IPR025263">
    <property type="entry name" value="YhdP_central"/>
</dbReference>
<dbReference type="PATRIC" id="fig|320778.3.peg.4285"/>
<feature type="domain" description="YhdP central" evidence="2">
    <location>
        <begin position="1"/>
        <end position="1368"/>
    </location>
</feature>
<dbReference type="PANTHER" id="PTHR38690">
    <property type="entry name" value="PROTEASE-RELATED"/>
    <property type="match status" value="1"/>
</dbReference>
<feature type="compositionally biased region" description="Low complexity" evidence="1">
    <location>
        <begin position="1061"/>
        <end position="1071"/>
    </location>
</feature>
<evidence type="ECO:0000313" key="4">
    <source>
        <dbReference type="Proteomes" id="UP000035909"/>
    </source>
</evidence>
<feature type="region of interest" description="Disordered" evidence="1">
    <location>
        <begin position="1061"/>
        <end position="1093"/>
    </location>
</feature>
<dbReference type="EMBL" id="LDOU01000022">
    <property type="protein sequence ID" value="KLV06396.1"/>
    <property type="molecule type" value="Genomic_DNA"/>
</dbReference>
<evidence type="ECO:0000313" key="3">
    <source>
        <dbReference type="EMBL" id="KLV06396.1"/>
    </source>
</evidence>
<organism evidence="3 4">
    <name type="scientific">Photobacterium ganghwense</name>
    <dbReference type="NCBI Taxonomy" id="320778"/>
    <lineage>
        <taxon>Bacteria</taxon>
        <taxon>Pseudomonadati</taxon>
        <taxon>Pseudomonadota</taxon>
        <taxon>Gammaproteobacteria</taxon>
        <taxon>Vibrionales</taxon>
        <taxon>Vibrionaceae</taxon>
        <taxon>Photobacterium</taxon>
    </lineage>
</organism>
<protein>
    <submittedName>
        <fullName evidence="3">Membrane protein</fullName>
    </submittedName>
</protein>
<dbReference type="Proteomes" id="UP000035909">
    <property type="component" value="Unassembled WGS sequence"/>
</dbReference>
<dbReference type="Pfam" id="PF13116">
    <property type="entry name" value="YhdP"/>
    <property type="match status" value="1"/>
</dbReference>
<evidence type="ECO:0000256" key="1">
    <source>
        <dbReference type="SAM" id="MobiDB-lite"/>
    </source>
</evidence>
<dbReference type="InterPro" id="IPR011836">
    <property type="entry name" value="YhdP"/>
</dbReference>
<comment type="caution">
    <text evidence="3">The sequence shown here is derived from an EMBL/GenBank/DDBJ whole genome shotgun (WGS) entry which is preliminary data.</text>
</comment>
<dbReference type="PANTHER" id="PTHR38690:SF1">
    <property type="entry name" value="PROTEASE"/>
    <property type="match status" value="1"/>
</dbReference>
<accession>A0A0J1H3N7</accession>
<reference evidence="3 4" key="1">
    <citation type="submission" date="2015-05" db="EMBL/GenBank/DDBJ databases">
        <title>Photobacterium galathea sp. nov.</title>
        <authorList>
            <person name="Machado H."/>
            <person name="Gram L."/>
        </authorList>
    </citation>
    <scope>NUCLEOTIDE SEQUENCE [LARGE SCALE GENOMIC DNA]</scope>
    <source>
        <strain evidence="3 4">DSM 22954</strain>
    </source>
</reference>
<dbReference type="STRING" id="320778.ABT57_19885"/>
<name>A0A0J1H3N7_9GAMM</name>
<dbReference type="OrthoDB" id="9762238at2"/>
<sequence>MWLVLVILVLAAFAISGLRFVLPHLNEYREPIRQWVSAQAGMRIEFDHVEGQWRSLAPSLVLQKVSVNLPDEPDSVVKMGDISLQLDMLGSVMALSPVFSDMRIDRMSLDLTALGNLSAPAAGDNSKLATISRLEDILFVQLGQFSLRNSDITIMSPADERMTLAIQELKWVANSKERRAEGIVSVRDTHFSQMQVMANLSAAHSLRDLTGQVYVQTRNLSMTPWLNKVLLQEGKILSSNLNTQAWLTLQEGQLKQARVKLDDSYLRWQKGDTKHRFRVRKGLVDLKPYPQADGRAGWRLDTDQFVFQTDKQQWPAFDLAAIWQPDGWQLALNQLSLTQLRPFLDFLPPDFAGTEVLTALQPGGLVQNLRIAATAQNSPRFSFSLTDYTMNQWELLPGVHNLHADVAGDLGGGKAVLSLQDDDLPYGNVFQAPLNIGQGEVTAYWQVGKDGWRLWSDHLKVSNPHLEAAGQFRLDFPANAPAWLSFYGEATAKRAGETWRYLPTLALGDALTDYLSAAIRGGQAKDAQLLWYGELADFPYADHNGVFQAKVPLRNGKFSFDTAWPELTDLTLDLLFENDWMYLDASQAHTMGAKASRVSGAAELSDKGHLTLAIDVAADGEQVRDYMLATPLVDSVGAALATVQVSGPVTSSFQLDIPFDGSDVRAWGKASLADNQVMLDAPPIPLERVSGDVQFDNDVVQGKNLTATMLGQPVTLGFDGHSVAKGYRVDVSFGGDWDIASLRKAVPHPLLDQVSGTSRWDGKVGVDLHDTGFDYQVGLTAGLGRITSTLPYPLGHPFLKSPSQKNPSQKNLTLSARGNQQSLTGTLKMQDAAYQARIKLQPQKVSIAASELVVGRAPMPPLKNGEHGVTVMADHFDADRWIALLDTASTSGSSKPAVSATAATTAKTTTGTTIAETTNAATSLATGTATAPPSNQTASVATPVNKVPVKTATASAASDNGMPELPVPNRVTAEIKQLTLGTLDWNRVSLTALRQQAAQALSKQSGQSPAKPSARGAAMNEWQVTVDSRELKGKAVWPTDQPIRLDLDEFHLNLPILAEDAASSEAPSSGEPLTASASAPATVKPRQPYQPQPVIPTATALDRRLMASIPEVDLTLRDGWLQGYRLGKVSGQLRRGKNMLELVNFTIDSGTTTLNLDGHWSLRGARNETQLAFDIDGKNSSDLMGRFGISGGIQGAEFSTYASIQWQGAPWSMHRETLSGEVKSETGQGVISDIGGAGRLLGLFSLDSIIRKMKLDFSGIFDDGLAFNYIRGTGRIENGLFTTSDIRMEALAGDMFIQGSANLVKETVDAKVKFIPDFTSGIPVLTAFAVAPQTALYVFAISTALSPVLDVFTQVNYVVQGPIDAPLVTEKSRFTGEYKVPEAVKSQENQ</sequence>